<dbReference type="Pfam" id="PF11751">
    <property type="entry name" value="PorP_SprF"/>
    <property type="match status" value="1"/>
</dbReference>
<dbReference type="AlphaFoldDB" id="A0A4R6TC99"/>
<dbReference type="InterPro" id="IPR019861">
    <property type="entry name" value="PorP/SprF_Bacteroidetes"/>
</dbReference>
<dbReference type="Proteomes" id="UP000295390">
    <property type="component" value="Unassembled WGS sequence"/>
</dbReference>
<sequence>MTLKYNILTTAFLLFSAIYIVKAQQTPVFSDYNYNTFILNPAHAGLYTDAELVLSSHGVGTSVEGSPETHTLSYNTSLNRGKMGLGGGILSDRIGVTRVTKLFASYSYKINLGYDNYQPRWFAANPQIISFGVTAGVLSYNEDLQQLGVQNNDPEFDENIRATISTIGIGFLFNRRNIYFGASLPNVLGSTFSSNKNINLDTPFYAYFGYRFFADNIERIMIKPNTLLKYEEGVPLQLDLNVLISYKQKIEAGIGYRSASMFNFLVGFYAYNNLRLTYSYNQQVQSSPVSNVHGVSLSYRFGKGYNRML</sequence>
<evidence type="ECO:0000313" key="1">
    <source>
        <dbReference type="EMBL" id="TDQ24024.1"/>
    </source>
</evidence>
<dbReference type="OrthoDB" id="1172751at2"/>
<keyword evidence="2" id="KW-1185">Reference proteome</keyword>
<name>A0A4R6TC99_9FLAO</name>
<reference evidence="1 2" key="1">
    <citation type="submission" date="2019-03" db="EMBL/GenBank/DDBJ databases">
        <title>Genomic Encyclopedia of Type Strains, Phase III (KMG-III): the genomes of soil and plant-associated and newly described type strains.</title>
        <authorList>
            <person name="Whitman W."/>
        </authorList>
    </citation>
    <scope>NUCLEOTIDE SEQUENCE [LARGE SCALE GENOMIC DNA]</scope>
    <source>
        <strain evidence="1 2">CECT 8283</strain>
    </source>
</reference>
<comment type="caution">
    <text evidence="1">The sequence shown here is derived from an EMBL/GenBank/DDBJ whole genome shotgun (WGS) entry which is preliminary data.</text>
</comment>
<proteinExistence type="predicted"/>
<accession>A0A4R6TC99</accession>
<dbReference type="NCBIfam" id="TIGR03519">
    <property type="entry name" value="T9SS_PorP_fam"/>
    <property type="match status" value="1"/>
</dbReference>
<protein>
    <submittedName>
        <fullName evidence="1">Type IX secretion system PorP/SprF family membrane protein</fullName>
    </submittedName>
</protein>
<organism evidence="1 2">
    <name type="scientific">Tenacibaculum caenipelagi</name>
    <dbReference type="NCBI Taxonomy" id="1325435"/>
    <lineage>
        <taxon>Bacteria</taxon>
        <taxon>Pseudomonadati</taxon>
        <taxon>Bacteroidota</taxon>
        <taxon>Flavobacteriia</taxon>
        <taxon>Flavobacteriales</taxon>
        <taxon>Flavobacteriaceae</taxon>
        <taxon>Tenacibaculum</taxon>
    </lineage>
</organism>
<dbReference type="EMBL" id="SNYH01000005">
    <property type="protein sequence ID" value="TDQ24024.1"/>
    <property type="molecule type" value="Genomic_DNA"/>
</dbReference>
<gene>
    <name evidence="1" type="ORF">DFQ07_2564</name>
</gene>
<dbReference type="RefSeq" id="WP_133537336.1">
    <property type="nucleotide sequence ID" value="NZ_SNYH01000005.1"/>
</dbReference>
<evidence type="ECO:0000313" key="2">
    <source>
        <dbReference type="Proteomes" id="UP000295390"/>
    </source>
</evidence>